<accession>A0ABW0QQ24</accession>
<keyword evidence="3" id="KW-1185">Reference proteome</keyword>
<feature type="region of interest" description="Disordered" evidence="1">
    <location>
        <begin position="16"/>
        <end position="52"/>
    </location>
</feature>
<dbReference type="Proteomes" id="UP001596114">
    <property type="component" value="Unassembled WGS sequence"/>
</dbReference>
<gene>
    <name evidence="2" type="ORF">ACFPPA_14130</name>
</gene>
<evidence type="ECO:0000313" key="3">
    <source>
        <dbReference type="Proteomes" id="UP001596114"/>
    </source>
</evidence>
<evidence type="ECO:0000256" key="1">
    <source>
        <dbReference type="SAM" id="MobiDB-lite"/>
    </source>
</evidence>
<dbReference type="EMBL" id="JBHSNF010000003">
    <property type="protein sequence ID" value="MFC5526875.1"/>
    <property type="molecule type" value="Genomic_DNA"/>
</dbReference>
<sequence>MLFAFALANACPKLGEPGKARANVGQARRLDPRVRLSPALQRTLQPAAPSAH</sequence>
<name>A0ABW0QQ24_9GAMM</name>
<reference evidence="3" key="1">
    <citation type="journal article" date="2019" name="Int. J. Syst. Evol. Microbiol.">
        <title>The Global Catalogue of Microorganisms (GCM) 10K type strain sequencing project: providing services to taxonomists for standard genome sequencing and annotation.</title>
        <authorList>
            <consortium name="The Broad Institute Genomics Platform"/>
            <consortium name="The Broad Institute Genome Sequencing Center for Infectious Disease"/>
            <person name="Wu L."/>
            <person name="Ma J."/>
        </authorList>
    </citation>
    <scope>NUCLEOTIDE SEQUENCE [LARGE SCALE GENOMIC DNA]</scope>
    <source>
        <strain evidence="3">CGMCC 1.16619</strain>
    </source>
</reference>
<evidence type="ECO:0000313" key="2">
    <source>
        <dbReference type="EMBL" id="MFC5526875.1"/>
    </source>
</evidence>
<organism evidence="2 3">
    <name type="scientific">Rhodanobacter ginsengisoli</name>
    <dbReference type="NCBI Taxonomy" id="418646"/>
    <lineage>
        <taxon>Bacteria</taxon>
        <taxon>Pseudomonadati</taxon>
        <taxon>Pseudomonadota</taxon>
        <taxon>Gammaproteobacteria</taxon>
        <taxon>Lysobacterales</taxon>
        <taxon>Rhodanobacteraceae</taxon>
        <taxon>Rhodanobacter</taxon>
    </lineage>
</organism>
<proteinExistence type="predicted"/>
<comment type="caution">
    <text evidence="2">The sequence shown here is derived from an EMBL/GenBank/DDBJ whole genome shotgun (WGS) entry which is preliminary data.</text>
</comment>
<protein>
    <submittedName>
        <fullName evidence="2">Uncharacterized protein</fullName>
    </submittedName>
</protein>
<dbReference type="RefSeq" id="WP_377321002.1">
    <property type="nucleotide sequence ID" value="NZ_JBHSNF010000003.1"/>
</dbReference>